<evidence type="ECO:0000313" key="3">
    <source>
        <dbReference type="Proteomes" id="UP000033033"/>
    </source>
</evidence>
<gene>
    <name evidence="2" type="ORF">MSBRM_0508</name>
</gene>
<keyword evidence="3" id="KW-1185">Reference proteome</keyword>
<dbReference type="AlphaFoldDB" id="A0A0E3LMS0"/>
<feature type="compositionally biased region" description="Basic and acidic residues" evidence="1">
    <location>
        <begin position="120"/>
        <end position="155"/>
    </location>
</feature>
<evidence type="ECO:0000313" key="2">
    <source>
        <dbReference type="EMBL" id="AKB53506.1"/>
    </source>
</evidence>
<sequence length="155" mass="16433">MGVEATIKEIAGELERIANTKTVVGDPITAAGKTIIPISRITMGFGAGGGEGKKDTESGYGGGGGAGAKIEPVAFIMLSEEEARIFRLSGRSDAGSILSSIPDLVPEIMDKLKGMRGKNKKEEELQEQEVKGRETPEKETVEGPEIKVEEEGCFH</sequence>
<dbReference type="PANTHER" id="PTHR39162">
    <property type="entry name" value="GLL3345 PROTEIN"/>
    <property type="match status" value="1"/>
</dbReference>
<feature type="region of interest" description="Disordered" evidence="1">
    <location>
        <begin position="115"/>
        <end position="155"/>
    </location>
</feature>
<proteinExistence type="predicted"/>
<evidence type="ECO:0000256" key="1">
    <source>
        <dbReference type="SAM" id="MobiDB-lite"/>
    </source>
</evidence>
<dbReference type="PANTHER" id="PTHR39162:SF1">
    <property type="entry name" value="SPORULATION PROTEIN YTFJ"/>
    <property type="match status" value="1"/>
</dbReference>
<dbReference type="KEGG" id="mby:MSBRM_0508"/>
<dbReference type="STRING" id="1434108.MSBRM_0508"/>
<dbReference type="RefSeq" id="WP_048120037.1">
    <property type="nucleotide sequence ID" value="NZ_CP009528.1"/>
</dbReference>
<organism evidence="2 3">
    <name type="scientific">Methanosarcina barkeri MS</name>
    <dbReference type="NCBI Taxonomy" id="1434108"/>
    <lineage>
        <taxon>Archaea</taxon>
        <taxon>Methanobacteriati</taxon>
        <taxon>Methanobacteriota</taxon>
        <taxon>Stenosarchaea group</taxon>
        <taxon>Methanomicrobia</taxon>
        <taxon>Methanosarcinales</taxon>
        <taxon>Methanosarcinaceae</taxon>
        <taxon>Methanosarcina</taxon>
    </lineage>
</organism>
<dbReference type="EMBL" id="CP009528">
    <property type="protein sequence ID" value="AKB53506.1"/>
    <property type="molecule type" value="Genomic_DNA"/>
</dbReference>
<dbReference type="InterPro" id="IPR014229">
    <property type="entry name" value="Spore_YtfJ"/>
</dbReference>
<dbReference type="Proteomes" id="UP000033033">
    <property type="component" value="Chromosome"/>
</dbReference>
<dbReference type="PATRIC" id="fig|1434108.4.peg.600"/>
<protein>
    <recommendedName>
        <fullName evidence="4">Sporulation protein</fullName>
    </recommendedName>
</protein>
<dbReference type="HOGENOM" id="CLU_115880_2_0_2"/>
<reference evidence="2 3" key="1">
    <citation type="submission" date="2014-07" db="EMBL/GenBank/DDBJ databases">
        <title>Methanogenic archaea and the global carbon cycle.</title>
        <authorList>
            <person name="Henriksen J.R."/>
            <person name="Luke J."/>
            <person name="Reinhart S."/>
            <person name="Benedict M.N."/>
            <person name="Youngblut N.D."/>
            <person name="Metcalf M.E."/>
            <person name="Whitaker R.J."/>
            <person name="Metcalf W.W."/>
        </authorList>
    </citation>
    <scope>NUCLEOTIDE SEQUENCE [LARGE SCALE GENOMIC DNA]</scope>
    <source>
        <strain evidence="2 3">MS</strain>
    </source>
</reference>
<accession>A0A0E3LMS0</accession>
<evidence type="ECO:0008006" key="4">
    <source>
        <dbReference type="Google" id="ProtNLM"/>
    </source>
</evidence>
<dbReference type="Pfam" id="PF09579">
    <property type="entry name" value="Spore_YtfJ"/>
    <property type="match status" value="1"/>
</dbReference>
<dbReference type="PIRSF" id="PIRSF021377">
    <property type="entry name" value="YtfJ"/>
    <property type="match status" value="1"/>
</dbReference>
<name>A0A0E3LMS0_METBA</name>
<dbReference type="GeneID" id="24843687"/>